<proteinExistence type="predicted"/>
<dbReference type="AlphaFoldDB" id="A0A2Z5JNJ3"/>
<protein>
    <submittedName>
        <fullName evidence="1">Uncharacterized protein</fullName>
    </submittedName>
</protein>
<dbReference type="RefSeq" id="WP_114248418.1">
    <property type="nucleotide sequence ID" value="NZ_CP027306.1"/>
</dbReference>
<evidence type="ECO:0000313" key="2">
    <source>
        <dbReference type="Proteomes" id="UP000252698"/>
    </source>
</evidence>
<accession>A0A2Z5JNJ3</accession>
<gene>
    <name evidence="1" type="ORF">C5746_39615</name>
</gene>
<sequence>MDTSTPEYLRHFAGHRATYIKAYRPTAPAHADAFTTLLRQARVTAGTVVGDTVRFAVPRDAVVDFLSGDLLGLRTTDGLYRLLGGHTWNWPIWLGHHPFTDTIDEKQAT</sequence>
<dbReference type="GeneID" id="95524396"/>
<name>A0A2Z5JNJ3_STRAR</name>
<reference evidence="1 2" key="1">
    <citation type="journal article" date="2018" name="Front. Microbiol.">
        <title>Genome Sequencing of Streptomyces atratus SCSIOZH16 and Activation Production of Nocardamine via Metabolic Engineering.</title>
        <authorList>
            <person name="Li Y."/>
            <person name="Zhang C."/>
            <person name="Liu C."/>
            <person name="Ju J."/>
            <person name="Ma J."/>
        </authorList>
    </citation>
    <scope>NUCLEOTIDE SEQUENCE [LARGE SCALE GENOMIC DNA]</scope>
    <source>
        <strain evidence="1 2">SCSIO_ZH16</strain>
    </source>
</reference>
<evidence type="ECO:0000313" key="1">
    <source>
        <dbReference type="EMBL" id="AXE82020.1"/>
    </source>
</evidence>
<dbReference type="KEGG" id="sata:C5746_39615"/>
<organism evidence="1 2">
    <name type="scientific">Streptomyces atratus</name>
    <dbReference type="NCBI Taxonomy" id="1893"/>
    <lineage>
        <taxon>Bacteria</taxon>
        <taxon>Bacillati</taxon>
        <taxon>Actinomycetota</taxon>
        <taxon>Actinomycetes</taxon>
        <taxon>Kitasatosporales</taxon>
        <taxon>Streptomycetaceae</taxon>
        <taxon>Streptomyces</taxon>
    </lineage>
</organism>
<dbReference type="Proteomes" id="UP000252698">
    <property type="component" value="Chromosome"/>
</dbReference>
<dbReference type="EMBL" id="CP027306">
    <property type="protein sequence ID" value="AXE82020.1"/>
    <property type="molecule type" value="Genomic_DNA"/>
</dbReference>